<dbReference type="Gene3D" id="3.40.50.300">
    <property type="entry name" value="P-loop containing nucleotide triphosphate hydrolases"/>
    <property type="match status" value="1"/>
</dbReference>
<dbReference type="AlphaFoldDB" id="A0A0F7STR8"/>
<evidence type="ECO:0000256" key="8">
    <source>
        <dbReference type="SAM" id="MobiDB-lite"/>
    </source>
</evidence>
<reference evidence="10" key="1">
    <citation type="submission" date="2014-08" db="EMBL/GenBank/DDBJ databases">
        <authorList>
            <person name="Sharma Rahul"/>
            <person name="Thines Marco"/>
        </authorList>
    </citation>
    <scope>NUCLEOTIDE SEQUENCE</scope>
</reference>
<proteinExistence type="inferred from homology"/>
<dbReference type="PANTHER" id="PTHR43134:SF1">
    <property type="entry name" value="SIGNAL RECOGNITION PARTICLE RECEPTOR SUBUNIT ALPHA"/>
    <property type="match status" value="1"/>
</dbReference>
<dbReference type="InterPro" id="IPR000897">
    <property type="entry name" value="SRP54_GTPase_dom"/>
</dbReference>
<dbReference type="SUPFAM" id="SSF52540">
    <property type="entry name" value="P-loop containing nucleoside triphosphate hydrolases"/>
    <property type="match status" value="1"/>
</dbReference>
<dbReference type="Pfam" id="PF04086">
    <property type="entry name" value="SRP-alpha_N"/>
    <property type="match status" value="1"/>
</dbReference>
<dbReference type="Pfam" id="PF02881">
    <property type="entry name" value="SRP54_N"/>
    <property type="match status" value="1"/>
</dbReference>
<feature type="region of interest" description="Disordered" evidence="8">
    <location>
        <begin position="296"/>
        <end position="319"/>
    </location>
</feature>
<dbReference type="Pfam" id="PF00448">
    <property type="entry name" value="SRP54"/>
    <property type="match status" value="1"/>
</dbReference>
<dbReference type="SMART" id="SM00962">
    <property type="entry name" value="SRP54"/>
    <property type="match status" value="1"/>
</dbReference>
<evidence type="ECO:0000256" key="3">
    <source>
        <dbReference type="ARBA" id="ARBA00022741"/>
    </source>
</evidence>
<sequence>MLDYVSISHERVATSSAATPSPINSLLSTVLVEGRTLKPFQAPSGPNYGPGVSKKDGGNVWEMAGWKMEWLRENSLGLIFVLLHSLRTLFLSLHLPFLQSFHASLSAPSSSSTIATTTASTGPTQWALETELAGWESTWEKLVRRVEAKAGASEKVGSGGADKKIGGVGRPKGFSRKSTGATPVKANMVADDSKAGGDAILVQADTPSAPATPQKGSTGEDTEEIARNVEALKNRLKGASAGKRALGKAGANAGTSSPGKSSGESSPRRPATSSSTSKVMRKWGDSAITSADMAALDFSTPPPSSTTLPDGSSVAQPSRADISKLVDQTALGIKRDGLYDVKDLDSTFDEGDDEEDDMISRALAEGSAAAATAASGNGSTSNMSLNGSDSATSGSNLLGQKSLSSFFSRLKGTKVLTKEDLQPVLEVMEKHLMGKNVAKGVCERVCEGVESALIGRKLGSFGSVRSEVRAALSQSITRILTPKSSTDILLEIKRKHSASANAAEAFSNSTSSNSEPYKMVFVGVNGVGKSTNLSKVCFWLLQNELNVLIAACDTFRSGAVEQLRVHVNNLGRLSEQIGEGEKKGRVELFEKGYGKDSATIAKEAISFAKEHAFDVVLIDTAGRMQDNEPLMRALSKLVSVNSPDKIIFVGEALVGNEAVDQLSKFDRSLKEFSAKGGKGKERGIDGMILTKFDTIDDKVGAALSMTYVTGQPILFVGCGQTYTDLRHLRVNHIVQSLLKD</sequence>
<feature type="region of interest" description="Disordered" evidence="8">
    <location>
        <begin position="150"/>
        <end position="181"/>
    </location>
</feature>
<dbReference type="InterPro" id="IPR036225">
    <property type="entry name" value="SRP/SRP_N"/>
</dbReference>
<keyword evidence="5" id="KW-0342">GTP-binding</keyword>
<evidence type="ECO:0000256" key="4">
    <source>
        <dbReference type="ARBA" id="ARBA00022824"/>
    </source>
</evidence>
<feature type="compositionally biased region" description="Polar residues" evidence="8">
    <location>
        <begin position="383"/>
        <end position="392"/>
    </location>
</feature>
<dbReference type="CDD" id="cd17876">
    <property type="entry name" value="SRalpha_C"/>
    <property type="match status" value="1"/>
</dbReference>
<dbReference type="GO" id="GO:0005525">
    <property type="term" value="F:GTP binding"/>
    <property type="evidence" value="ECO:0007669"/>
    <property type="project" value="UniProtKB-KW"/>
</dbReference>
<organism evidence="10">
    <name type="scientific">Phaffia rhodozyma</name>
    <name type="common">Yeast</name>
    <name type="synonym">Xanthophyllomyces dendrorhous</name>
    <dbReference type="NCBI Taxonomy" id="264483"/>
    <lineage>
        <taxon>Eukaryota</taxon>
        <taxon>Fungi</taxon>
        <taxon>Dikarya</taxon>
        <taxon>Basidiomycota</taxon>
        <taxon>Agaricomycotina</taxon>
        <taxon>Tremellomycetes</taxon>
        <taxon>Cystofilobasidiales</taxon>
        <taxon>Mrakiaceae</taxon>
        <taxon>Phaffia</taxon>
    </lineage>
</organism>
<keyword evidence="4" id="KW-0256">Endoplasmic reticulum</keyword>
<evidence type="ECO:0000256" key="1">
    <source>
        <dbReference type="ARBA" id="ARBA00004397"/>
    </source>
</evidence>
<dbReference type="EMBL" id="LN483142">
    <property type="protein sequence ID" value="CED83373.1"/>
    <property type="molecule type" value="Genomic_DNA"/>
</dbReference>
<name>A0A0F7STR8_PHARH</name>
<feature type="compositionally biased region" description="Low complexity" evidence="8">
    <location>
        <begin position="373"/>
        <end position="382"/>
    </location>
</feature>
<feature type="region of interest" description="Disordered" evidence="8">
    <location>
        <begin position="239"/>
        <end position="281"/>
    </location>
</feature>
<feature type="region of interest" description="Disordered" evidence="8">
    <location>
        <begin position="373"/>
        <end position="392"/>
    </location>
</feature>
<dbReference type="GO" id="GO:0006886">
    <property type="term" value="P:intracellular protein transport"/>
    <property type="evidence" value="ECO:0007669"/>
    <property type="project" value="InterPro"/>
</dbReference>
<dbReference type="GO" id="GO:0003924">
    <property type="term" value="F:GTPase activity"/>
    <property type="evidence" value="ECO:0007669"/>
    <property type="project" value="InterPro"/>
</dbReference>
<evidence type="ECO:0000256" key="2">
    <source>
        <dbReference type="ARBA" id="ARBA00008531"/>
    </source>
</evidence>
<dbReference type="InterPro" id="IPR027417">
    <property type="entry name" value="P-loop_NTPase"/>
</dbReference>
<evidence type="ECO:0000256" key="7">
    <source>
        <dbReference type="ARBA" id="ARBA00023170"/>
    </source>
</evidence>
<evidence type="ECO:0000259" key="9">
    <source>
        <dbReference type="PROSITE" id="PS00300"/>
    </source>
</evidence>
<dbReference type="InterPro" id="IPR003593">
    <property type="entry name" value="AAA+_ATPase"/>
</dbReference>
<comment type="similarity">
    <text evidence="2">Belongs to the GTP-binding SRP family.</text>
</comment>
<keyword evidence="3" id="KW-0547">Nucleotide-binding</keyword>
<keyword evidence="7 10" id="KW-0675">Receptor</keyword>
<comment type="subcellular location">
    <subcellularLocation>
        <location evidence="1">Endoplasmic reticulum membrane</location>
        <topology evidence="1">Peripheral membrane protein</topology>
        <orientation evidence="1">Cytoplasmic side</orientation>
    </subcellularLocation>
</comment>
<dbReference type="Gene3D" id="1.20.120.140">
    <property type="entry name" value="Signal recognition particle SRP54, nucleotide-binding domain"/>
    <property type="match status" value="1"/>
</dbReference>
<feature type="domain" description="SRP54-type proteins GTP-binding" evidence="9">
    <location>
        <begin position="712"/>
        <end position="725"/>
    </location>
</feature>
<evidence type="ECO:0000313" key="10">
    <source>
        <dbReference type="EMBL" id="CED83373.1"/>
    </source>
</evidence>
<protein>
    <submittedName>
        <fullName evidence="10">Signal recognition particle receptor, alpha subunit</fullName>
    </submittedName>
</protein>
<dbReference type="PANTHER" id="PTHR43134">
    <property type="entry name" value="SIGNAL RECOGNITION PARTICLE RECEPTOR SUBUNIT ALPHA"/>
    <property type="match status" value="1"/>
</dbReference>
<dbReference type="PROSITE" id="PS00300">
    <property type="entry name" value="SRP54"/>
    <property type="match status" value="1"/>
</dbReference>
<dbReference type="GO" id="GO:0005047">
    <property type="term" value="F:signal recognition particle binding"/>
    <property type="evidence" value="ECO:0007669"/>
    <property type="project" value="InterPro"/>
</dbReference>
<dbReference type="GO" id="GO:0006614">
    <property type="term" value="P:SRP-dependent cotranslational protein targeting to membrane"/>
    <property type="evidence" value="ECO:0007669"/>
    <property type="project" value="InterPro"/>
</dbReference>
<dbReference type="SMART" id="SM00382">
    <property type="entry name" value="AAA"/>
    <property type="match status" value="1"/>
</dbReference>
<dbReference type="InterPro" id="IPR007222">
    <property type="entry name" value="Sig_recog_particle_rcpt_asu_N"/>
</dbReference>
<evidence type="ECO:0000256" key="6">
    <source>
        <dbReference type="ARBA" id="ARBA00023136"/>
    </source>
</evidence>
<dbReference type="GO" id="GO:0005785">
    <property type="term" value="C:signal recognition particle receptor complex"/>
    <property type="evidence" value="ECO:0007669"/>
    <property type="project" value="InterPro"/>
</dbReference>
<feature type="compositionally biased region" description="Low complexity" evidence="8">
    <location>
        <begin position="256"/>
        <end position="277"/>
    </location>
</feature>
<keyword evidence="6" id="KW-0472">Membrane</keyword>
<evidence type="ECO:0000256" key="5">
    <source>
        <dbReference type="ARBA" id="ARBA00023134"/>
    </source>
</evidence>
<dbReference type="InterPro" id="IPR042101">
    <property type="entry name" value="SRP54_N_sf"/>
</dbReference>
<dbReference type="FunFam" id="3.40.50.300:FF:000188">
    <property type="entry name" value="signal recognition particle receptor subunit alpha"/>
    <property type="match status" value="1"/>
</dbReference>
<dbReference type="SMART" id="SM00963">
    <property type="entry name" value="SRP54_N"/>
    <property type="match status" value="1"/>
</dbReference>
<accession>A0A0F7STR8</accession>
<dbReference type="InterPro" id="IPR013822">
    <property type="entry name" value="Signal_recog_particl_SRP54_hlx"/>
</dbReference>
<dbReference type="SUPFAM" id="SSF47364">
    <property type="entry name" value="Domain of the SRP/SRP receptor G-proteins"/>
    <property type="match status" value="1"/>
</dbReference>